<evidence type="ECO:0000313" key="3">
    <source>
        <dbReference type="RefSeq" id="XP_015588143.1"/>
    </source>
</evidence>
<name>A0AAJ7FER1_CEPCN</name>
<reference evidence="3 4" key="1">
    <citation type="submission" date="2025-04" db="UniProtKB">
        <authorList>
            <consortium name="RefSeq"/>
        </authorList>
    </citation>
    <scope>IDENTIFICATION</scope>
</reference>
<dbReference type="RefSeq" id="XP_024937465.1">
    <property type="nucleotide sequence ID" value="XM_025081697.1"/>
</dbReference>
<protein>
    <submittedName>
        <fullName evidence="3 4">Uncharacterized protein LOC107264424</fullName>
    </submittedName>
</protein>
<evidence type="ECO:0000313" key="2">
    <source>
        <dbReference type="Proteomes" id="UP000694920"/>
    </source>
</evidence>
<dbReference type="RefSeq" id="XP_015588143.1">
    <property type="nucleotide sequence ID" value="XM_015732657.2"/>
</dbReference>
<evidence type="ECO:0000256" key="1">
    <source>
        <dbReference type="SAM" id="MobiDB-lite"/>
    </source>
</evidence>
<dbReference type="GeneID" id="107264424"/>
<proteinExistence type="predicted"/>
<dbReference type="AlphaFoldDB" id="A0AAJ7FER1"/>
<dbReference type="Proteomes" id="UP000694920">
    <property type="component" value="Unplaced"/>
</dbReference>
<organism evidence="2 3">
    <name type="scientific">Cephus cinctus</name>
    <name type="common">Wheat stem sawfly</name>
    <dbReference type="NCBI Taxonomy" id="211228"/>
    <lineage>
        <taxon>Eukaryota</taxon>
        <taxon>Metazoa</taxon>
        <taxon>Ecdysozoa</taxon>
        <taxon>Arthropoda</taxon>
        <taxon>Hexapoda</taxon>
        <taxon>Insecta</taxon>
        <taxon>Pterygota</taxon>
        <taxon>Neoptera</taxon>
        <taxon>Endopterygota</taxon>
        <taxon>Hymenoptera</taxon>
        <taxon>Cephoidea</taxon>
        <taxon>Cephidae</taxon>
        <taxon>Cephus</taxon>
    </lineage>
</organism>
<gene>
    <name evidence="3 4 5" type="primary">LOC107264424</name>
</gene>
<evidence type="ECO:0000313" key="4">
    <source>
        <dbReference type="RefSeq" id="XP_024937465.1"/>
    </source>
</evidence>
<accession>A0AAJ7FER1</accession>
<keyword evidence="2" id="KW-1185">Reference proteome</keyword>
<feature type="region of interest" description="Disordered" evidence="1">
    <location>
        <begin position="87"/>
        <end position="113"/>
    </location>
</feature>
<evidence type="ECO:0000313" key="5">
    <source>
        <dbReference type="RefSeq" id="XP_024937466.1"/>
    </source>
</evidence>
<dbReference type="RefSeq" id="XP_024937466.1">
    <property type="nucleotide sequence ID" value="XM_025081698.1"/>
</dbReference>
<dbReference type="KEGG" id="ccin:107264424"/>
<sequence length="113" mass="11555">MDALELQAALVKLDPATTVTPIGSSVKLIPIDRMSFYVNDEGYLTCRNPTESQDEKLTEKLQSVATTTGPSNGGGGSVGLGAGVGAGVGLPASNRNHENPQAGASKCVLGEVR</sequence>